<dbReference type="RefSeq" id="WP_261298844.1">
    <property type="nucleotide sequence ID" value="NZ_JAPDMX010000003.1"/>
</dbReference>
<evidence type="ECO:0000313" key="3">
    <source>
        <dbReference type="Proteomes" id="UP001163714"/>
    </source>
</evidence>
<evidence type="ECO:0000256" key="1">
    <source>
        <dbReference type="SAM" id="Phobius"/>
    </source>
</evidence>
<keyword evidence="1" id="KW-1133">Transmembrane helix</keyword>
<evidence type="ECO:0000313" key="2">
    <source>
        <dbReference type="EMBL" id="MCW3171341.1"/>
    </source>
</evidence>
<comment type="caution">
    <text evidence="2">The sequence shown here is derived from an EMBL/GenBank/DDBJ whole genome shotgun (WGS) entry which is preliminary data.</text>
</comment>
<reference evidence="2" key="1">
    <citation type="submission" date="2022-10" db="EMBL/GenBank/DDBJ databases">
        <title>Shewanella flava sp. nov, isolated from the estuary of the Fenhe River into the Yellow River.</title>
        <authorList>
            <person name="Li Y."/>
        </authorList>
    </citation>
    <scope>NUCLEOTIDE SEQUENCE</scope>
    <source>
        <strain evidence="2">FYR11-62</strain>
    </source>
</reference>
<keyword evidence="1" id="KW-0472">Membrane</keyword>
<accession>A0ABT3I5J4</accession>
<name>A0ABT3I5J4_9GAMM</name>
<organism evidence="2 3">
    <name type="scientific">Shewanella subflava</name>
    <dbReference type="NCBI Taxonomy" id="2986476"/>
    <lineage>
        <taxon>Bacteria</taxon>
        <taxon>Pseudomonadati</taxon>
        <taxon>Pseudomonadota</taxon>
        <taxon>Gammaproteobacteria</taxon>
        <taxon>Alteromonadales</taxon>
        <taxon>Shewanellaceae</taxon>
        <taxon>Shewanella</taxon>
    </lineage>
</organism>
<gene>
    <name evidence="2" type="ORF">OHT75_02470</name>
</gene>
<keyword evidence="1" id="KW-0812">Transmembrane</keyword>
<dbReference type="Proteomes" id="UP001163714">
    <property type="component" value="Unassembled WGS sequence"/>
</dbReference>
<proteinExistence type="predicted"/>
<dbReference type="EMBL" id="JAPDMX010000003">
    <property type="protein sequence ID" value="MCW3171341.1"/>
    <property type="molecule type" value="Genomic_DNA"/>
</dbReference>
<feature type="transmembrane region" description="Helical" evidence="1">
    <location>
        <begin position="9"/>
        <end position="29"/>
    </location>
</feature>
<sequence length="41" mass="4448">MANFLRENIGIIITMIVIGVVVLGGIYWVEASLASQEQVIS</sequence>
<keyword evidence="3" id="KW-1185">Reference proteome</keyword>
<protein>
    <submittedName>
        <fullName evidence="2">Uncharacterized protein</fullName>
    </submittedName>
</protein>